<evidence type="ECO:0000313" key="2">
    <source>
        <dbReference type="Proteomes" id="UP001218218"/>
    </source>
</evidence>
<organism evidence="1 2">
    <name type="scientific">Mycena albidolilacea</name>
    <dbReference type="NCBI Taxonomy" id="1033008"/>
    <lineage>
        <taxon>Eukaryota</taxon>
        <taxon>Fungi</taxon>
        <taxon>Dikarya</taxon>
        <taxon>Basidiomycota</taxon>
        <taxon>Agaricomycotina</taxon>
        <taxon>Agaricomycetes</taxon>
        <taxon>Agaricomycetidae</taxon>
        <taxon>Agaricales</taxon>
        <taxon>Marasmiineae</taxon>
        <taxon>Mycenaceae</taxon>
        <taxon>Mycena</taxon>
    </lineage>
</organism>
<accession>A0AAD6YXU0</accession>
<name>A0AAD6YXU0_9AGAR</name>
<reference evidence="1" key="1">
    <citation type="submission" date="2023-03" db="EMBL/GenBank/DDBJ databases">
        <title>Massive genome expansion in bonnet fungi (Mycena s.s.) driven by repeated elements and novel gene families across ecological guilds.</title>
        <authorList>
            <consortium name="Lawrence Berkeley National Laboratory"/>
            <person name="Harder C.B."/>
            <person name="Miyauchi S."/>
            <person name="Viragh M."/>
            <person name="Kuo A."/>
            <person name="Thoen E."/>
            <person name="Andreopoulos B."/>
            <person name="Lu D."/>
            <person name="Skrede I."/>
            <person name="Drula E."/>
            <person name="Henrissat B."/>
            <person name="Morin E."/>
            <person name="Kohler A."/>
            <person name="Barry K."/>
            <person name="LaButti K."/>
            <person name="Morin E."/>
            <person name="Salamov A."/>
            <person name="Lipzen A."/>
            <person name="Mereny Z."/>
            <person name="Hegedus B."/>
            <person name="Baldrian P."/>
            <person name="Stursova M."/>
            <person name="Weitz H."/>
            <person name="Taylor A."/>
            <person name="Grigoriev I.V."/>
            <person name="Nagy L.G."/>
            <person name="Martin F."/>
            <person name="Kauserud H."/>
        </authorList>
    </citation>
    <scope>NUCLEOTIDE SEQUENCE</scope>
    <source>
        <strain evidence="1">CBHHK002</strain>
    </source>
</reference>
<dbReference type="EMBL" id="JARIHO010000148">
    <property type="protein sequence ID" value="KAJ7300948.1"/>
    <property type="molecule type" value="Genomic_DNA"/>
</dbReference>
<sequence length="200" mass="22806">MWDYVAPRHDSNLIATAVNCTQYRTTARGSPGTVEGTGSLDQKEMDVVKQERKTKGFATNEENRKHVGIERKAAPESLRVSQRVQGAMKTKRCTQTDEAYNAQLRKISKVEWQHLEKINKMCRRFAPADLNDQKRTWSETHEADKNDEVREKGCQCTICNSTVTAICLNERNGWPARMSEIFQGNVTPESFERNGSENTH</sequence>
<evidence type="ECO:0000313" key="1">
    <source>
        <dbReference type="EMBL" id="KAJ7300948.1"/>
    </source>
</evidence>
<comment type="caution">
    <text evidence="1">The sequence shown here is derived from an EMBL/GenBank/DDBJ whole genome shotgun (WGS) entry which is preliminary data.</text>
</comment>
<protein>
    <submittedName>
        <fullName evidence="1">Uncharacterized protein</fullName>
    </submittedName>
</protein>
<gene>
    <name evidence="1" type="ORF">DFH08DRAFT_827985</name>
</gene>
<keyword evidence="2" id="KW-1185">Reference proteome</keyword>
<proteinExistence type="predicted"/>
<dbReference type="Proteomes" id="UP001218218">
    <property type="component" value="Unassembled WGS sequence"/>
</dbReference>
<dbReference type="AlphaFoldDB" id="A0AAD6YXU0"/>